<evidence type="ECO:0000259" key="8">
    <source>
        <dbReference type="Pfam" id="PF13396"/>
    </source>
</evidence>
<feature type="region of interest" description="Disordered" evidence="6">
    <location>
        <begin position="64"/>
        <end position="140"/>
    </location>
</feature>
<protein>
    <submittedName>
        <fullName evidence="9">PLD nuclease N-terminal domain-containing protein</fullName>
    </submittedName>
</protein>
<proteinExistence type="predicted"/>
<feature type="compositionally biased region" description="Gly residues" evidence="6">
    <location>
        <begin position="72"/>
        <end position="83"/>
    </location>
</feature>
<comment type="caution">
    <text evidence="9">The sequence shown here is derived from an EMBL/GenBank/DDBJ whole genome shotgun (WGS) entry which is preliminary data.</text>
</comment>
<feature type="transmembrane region" description="Helical" evidence="7">
    <location>
        <begin position="36"/>
        <end position="57"/>
    </location>
</feature>
<evidence type="ECO:0000256" key="4">
    <source>
        <dbReference type="ARBA" id="ARBA00022989"/>
    </source>
</evidence>
<keyword evidence="10" id="KW-1185">Reference proteome</keyword>
<keyword evidence="5 7" id="KW-0472">Membrane</keyword>
<keyword evidence="3 7" id="KW-0812">Transmembrane</keyword>
<evidence type="ECO:0000256" key="5">
    <source>
        <dbReference type="ARBA" id="ARBA00023136"/>
    </source>
</evidence>
<gene>
    <name evidence="9" type="ORF">AB0E65_19750</name>
</gene>
<reference evidence="9 10" key="1">
    <citation type="submission" date="2024-06" db="EMBL/GenBank/DDBJ databases">
        <title>The Natural Products Discovery Center: Release of the First 8490 Sequenced Strains for Exploring Actinobacteria Biosynthetic Diversity.</title>
        <authorList>
            <person name="Kalkreuter E."/>
            <person name="Kautsar S.A."/>
            <person name="Yang D."/>
            <person name="Bader C.D."/>
            <person name="Teijaro C.N."/>
            <person name="Fluegel L."/>
            <person name="Davis C.M."/>
            <person name="Simpson J.R."/>
            <person name="Lauterbach L."/>
            <person name="Steele A.D."/>
            <person name="Gui C."/>
            <person name="Meng S."/>
            <person name="Li G."/>
            <person name="Viehrig K."/>
            <person name="Ye F."/>
            <person name="Su P."/>
            <person name="Kiefer A.F."/>
            <person name="Nichols A."/>
            <person name="Cepeda A.J."/>
            <person name="Yan W."/>
            <person name="Fan B."/>
            <person name="Jiang Y."/>
            <person name="Adhikari A."/>
            <person name="Zheng C.-J."/>
            <person name="Schuster L."/>
            <person name="Cowan T.M."/>
            <person name="Smanski M.J."/>
            <person name="Chevrette M.G."/>
            <person name="De Carvalho L.P.S."/>
            <person name="Shen B."/>
        </authorList>
    </citation>
    <scope>NUCLEOTIDE SEQUENCE [LARGE SCALE GENOMIC DNA]</scope>
    <source>
        <strain evidence="9 10">NPDC038104</strain>
    </source>
</reference>
<evidence type="ECO:0000256" key="7">
    <source>
        <dbReference type="SAM" id="Phobius"/>
    </source>
</evidence>
<dbReference type="Proteomes" id="UP001550850">
    <property type="component" value="Unassembled WGS sequence"/>
</dbReference>
<evidence type="ECO:0000256" key="6">
    <source>
        <dbReference type="SAM" id="MobiDB-lite"/>
    </source>
</evidence>
<evidence type="ECO:0000256" key="2">
    <source>
        <dbReference type="ARBA" id="ARBA00022475"/>
    </source>
</evidence>
<evidence type="ECO:0000313" key="9">
    <source>
        <dbReference type="EMBL" id="MEU3556421.1"/>
    </source>
</evidence>
<keyword evidence="2" id="KW-1003">Cell membrane</keyword>
<sequence length="140" mass="15505">MLRILPLLLVLALTIYAFIDCLNTPEEDVRVLPKPIWAMLILLLGTALIGPVAWLVAGKVRHGGGAEEGSFGPRGGQRGGPRGGQRRQRFVAPDDNPDFLKSLGEETRRRGKDGEEPGQRDQREDPRDERRGRDEDAPES</sequence>
<name>A0ABV2YL17_9ACTN</name>
<dbReference type="Pfam" id="PF13396">
    <property type="entry name" value="PLDc_N"/>
    <property type="match status" value="1"/>
</dbReference>
<feature type="compositionally biased region" description="Basic and acidic residues" evidence="6">
    <location>
        <begin position="103"/>
        <end position="140"/>
    </location>
</feature>
<feature type="domain" description="Cardiolipin synthase N-terminal" evidence="8">
    <location>
        <begin position="12"/>
        <end position="58"/>
    </location>
</feature>
<keyword evidence="4 7" id="KW-1133">Transmembrane helix</keyword>
<organism evidence="9 10">
    <name type="scientific">Streptomyces fragilis</name>
    <dbReference type="NCBI Taxonomy" id="67301"/>
    <lineage>
        <taxon>Bacteria</taxon>
        <taxon>Bacillati</taxon>
        <taxon>Actinomycetota</taxon>
        <taxon>Actinomycetes</taxon>
        <taxon>Kitasatosporales</taxon>
        <taxon>Streptomycetaceae</taxon>
        <taxon>Streptomyces</taxon>
    </lineage>
</organism>
<comment type="subcellular location">
    <subcellularLocation>
        <location evidence="1">Cell membrane</location>
        <topology evidence="1">Multi-pass membrane protein</topology>
    </subcellularLocation>
</comment>
<evidence type="ECO:0000313" key="10">
    <source>
        <dbReference type="Proteomes" id="UP001550850"/>
    </source>
</evidence>
<evidence type="ECO:0000256" key="3">
    <source>
        <dbReference type="ARBA" id="ARBA00022692"/>
    </source>
</evidence>
<dbReference type="EMBL" id="JBEZUR010000033">
    <property type="protein sequence ID" value="MEU3556421.1"/>
    <property type="molecule type" value="Genomic_DNA"/>
</dbReference>
<dbReference type="InterPro" id="IPR027379">
    <property type="entry name" value="CLS_N"/>
</dbReference>
<evidence type="ECO:0000256" key="1">
    <source>
        <dbReference type="ARBA" id="ARBA00004651"/>
    </source>
</evidence>
<accession>A0ABV2YL17</accession>